<dbReference type="InterPro" id="IPR049614">
    <property type="entry name" value="HrpB_DEXH"/>
</dbReference>
<dbReference type="SMART" id="SM00847">
    <property type="entry name" value="HA2"/>
    <property type="match status" value="1"/>
</dbReference>
<organism evidence="8 9">
    <name type="scientific">Grimontia hollisae</name>
    <name type="common">Vibrio hollisae</name>
    <dbReference type="NCBI Taxonomy" id="673"/>
    <lineage>
        <taxon>Bacteria</taxon>
        <taxon>Pseudomonadati</taxon>
        <taxon>Pseudomonadota</taxon>
        <taxon>Gammaproteobacteria</taxon>
        <taxon>Vibrionales</taxon>
        <taxon>Vibrionaceae</taxon>
        <taxon>Grimontia</taxon>
    </lineage>
</organism>
<dbReference type="Gene3D" id="1.20.120.1080">
    <property type="match status" value="1"/>
</dbReference>
<evidence type="ECO:0000256" key="3">
    <source>
        <dbReference type="ARBA" id="ARBA00022806"/>
    </source>
</evidence>
<dbReference type="NCBIfam" id="NF008662">
    <property type="entry name" value="PRK11664.1"/>
    <property type="match status" value="1"/>
</dbReference>
<dbReference type="PROSITE" id="PS51192">
    <property type="entry name" value="HELICASE_ATP_BIND_1"/>
    <property type="match status" value="1"/>
</dbReference>
<evidence type="ECO:0000256" key="1">
    <source>
        <dbReference type="ARBA" id="ARBA00022741"/>
    </source>
</evidence>
<dbReference type="NCBIfam" id="TIGR01970">
    <property type="entry name" value="DEAH_box_HrpB"/>
    <property type="match status" value="1"/>
</dbReference>
<keyword evidence="4" id="KW-0067">ATP-binding</keyword>
<proteinExistence type="predicted"/>
<evidence type="ECO:0000259" key="7">
    <source>
        <dbReference type="PROSITE" id="PS51194"/>
    </source>
</evidence>
<feature type="domain" description="Helicase ATP-binding" evidence="6">
    <location>
        <begin position="39"/>
        <end position="202"/>
    </location>
</feature>
<dbReference type="Pfam" id="PF24473">
    <property type="entry name" value="CON_HrpB"/>
    <property type="match status" value="1"/>
</dbReference>
<dbReference type="CDD" id="cd17990">
    <property type="entry name" value="DEXHc_HrpB"/>
    <property type="match status" value="1"/>
</dbReference>
<sequence length="843" mass="92938">MASEFEHLQPVWVYCAGNSDIKAFPLSQLPIDSVLDDVISALSQSPQVILKAPPGAGKSTRLPQTLLERHVVDGKIILLEPRRLAARNIARFLASQRGENVGETIGLRVRGETRVSGKTRLEIVTEGVLTRMIQTDPALEGVSLLIFDEFHERNLHADLALALSLDVQGALRDDLTILVMSATLDDAALAELLPDAKVLSSEGRSFPVDVRYQPVSRQFGYENDVASAIATLMQEEKGSALVFLPGAGEINRVADALATKVQDTVMICPLFGQMDAKAQQAAIAPAPQGQRKVVLATNIAETSLTIEGIRLVVDSGFERVARFNRKTGITKLETVQIARSSAIQRMGRAGRLSEGICLRLYSEETFQRMRAVPEPEIVTSDLMQLALEVVQWGCSPKDLQWLDLPPTQHWQQAVTLLRQLGILDQNDALTARGKYVTGLGTDARLGAMLAAARDFGAEAVSAACWLAAWAEEPLRGNVDPDLRIQVAMAMKKPSYRQRAGQLAVKLNVTLDTDLSADWLPVLAAAAWPDRVAKSRGNNGRFLLSNGHGAQIDSDHPLAGEEALVAVDLMSVTQGDSRIFTACSTDFATLQTRLPSLFSEREWVDWDEKKGALVAEHHLCCGEIVVTRKVLSRLSDDMLTRALVQAIKRKGEASLPMSEKAQSLLNRARCAQHWALPVSLPPLDEPSLLDALDEWLAPFMIGLRSMQDLKKIDVYSALEAWFGWESTKQLNRLLPETYEVPTGSRYAIRYQPEQKPVLAVRIQEMYGQATSPTIADGQITLVVELLSPAQRPLQITQDLAGFWQGAYREVQKEMKGRYPKHVWPDDPANHQPTRLTKKHFKPEA</sequence>
<dbReference type="FunFam" id="3.40.50.300:FF:002125">
    <property type="entry name" value="ATP-dependent helicase HrpB"/>
    <property type="match status" value="1"/>
</dbReference>
<feature type="compositionally biased region" description="Basic and acidic residues" evidence="5">
    <location>
        <begin position="817"/>
        <end position="827"/>
    </location>
</feature>
<evidence type="ECO:0000256" key="5">
    <source>
        <dbReference type="SAM" id="MobiDB-lite"/>
    </source>
</evidence>
<dbReference type="PANTHER" id="PTHR43519">
    <property type="entry name" value="ATP-DEPENDENT RNA HELICASE HRPB"/>
    <property type="match status" value="1"/>
</dbReference>
<dbReference type="InterPro" id="IPR014001">
    <property type="entry name" value="Helicase_ATP-bd"/>
</dbReference>
<dbReference type="InterPro" id="IPR001650">
    <property type="entry name" value="Helicase_C-like"/>
</dbReference>
<feature type="domain" description="Helicase C-terminal" evidence="7">
    <location>
        <begin position="224"/>
        <end position="393"/>
    </location>
</feature>
<reference evidence="8 9" key="1">
    <citation type="submission" date="2018-06" db="EMBL/GenBank/DDBJ databases">
        <authorList>
            <consortium name="Pathogen Informatics"/>
            <person name="Doyle S."/>
        </authorList>
    </citation>
    <scope>NUCLEOTIDE SEQUENCE [LARGE SCALE GENOMIC DNA]</scope>
    <source>
        <strain evidence="8 9">NCTC11645</strain>
    </source>
</reference>
<gene>
    <name evidence="8" type="ORF">NCTC11645_00775</name>
</gene>
<keyword evidence="3 8" id="KW-0347">Helicase</keyword>
<dbReference type="InterPro" id="IPR010225">
    <property type="entry name" value="HrpB"/>
</dbReference>
<dbReference type="Gene3D" id="3.40.50.300">
    <property type="entry name" value="P-loop containing nucleotide triphosphate hydrolases"/>
    <property type="match status" value="2"/>
</dbReference>
<dbReference type="SMART" id="SM00487">
    <property type="entry name" value="DEXDc"/>
    <property type="match status" value="1"/>
</dbReference>
<dbReference type="InterPro" id="IPR027417">
    <property type="entry name" value="P-loop_NTPase"/>
</dbReference>
<dbReference type="SMART" id="SM00490">
    <property type="entry name" value="HELICc"/>
    <property type="match status" value="1"/>
</dbReference>
<dbReference type="Pfam" id="PF08482">
    <property type="entry name" value="HrpB_C"/>
    <property type="match status" value="1"/>
</dbReference>
<evidence type="ECO:0000313" key="8">
    <source>
        <dbReference type="EMBL" id="STO56436.1"/>
    </source>
</evidence>
<feature type="compositionally biased region" description="Basic residues" evidence="5">
    <location>
        <begin position="834"/>
        <end position="843"/>
    </location>
</feature>
<dbReference type="GO" id="GO:0005524">
    <property type="term" value="F:ATP binding"/>
    <property type="evidence" value="ECO:0007669"/>
    <property type="project" value="UniProtKB-KW"/>
</dbReference>
<dbReference type="GO" id="GO:0003676">
    <property type="term" value="F:nucleic acid binding"/>
    <property type="evidence" value="ECO:0007669"/>
    <property type="project" value="InterPro"/>
</dbReference>
<dbReference type="EMBL" id="UGHD01000002">
    <property type="protein sequence ID" value="STO56436.1"/>
    <property type="molecule type" value="Genomic_DNA"/>
</dbReference>
<dbReference type="GO" id="GO:0016787">
    <property type="term" value="F:hydrolase activity"/>
    <property type="evidence" value="ECO:0007669"/>
    <property type="project" value="UniProtKB-KW"/>
</dbReference>
<dbReference type="InterPro" id="IPR013689">
    <property type="entry name" value="RNA_helicase_ATP-dep_HrpB_C"/>
</dbReference>
<evidence type="ECO:0000259" key="6">
    <source>
        <dbReference type="PROSITE" id="PS51192"/>
    </source>
</evidence>
<dbReference type="Pfam" id="PF00271">
    <property type="entry name" value="Helicase_C"/>
    <property type="match status" value="1"/>
</dbReference>
<dbReference type="AlphaFoldDB" id="A0A377HJY1"/>
<dbReference type="STRING" id="673.AL542_07225"/>
<dbReference type="GO" id="GO:0004386">
    <property type="term" value="F:helicase activity"/>
    <property type="evidence" value="ECO:0007669"/>
    <property type="project" value="UniProtKB-KW"/>
</dbReference>
<accession>A0A377HJY1</accession>
<evidence type="ECO:0000256" key="2">
    <source>
        <dbReference type="ARBA" id="ARBA00022801"/>
    </source>
</evidence>
<dbReference type="SUPFAM" id="SSF52540">
    <property type="entry name" value="P-loop containing nucleoside triphosphate hydrolases"/>
    <property type="match status" value="1"/>
</dbReference>
<dbReference type="CDD" id="cd18791">
    <property type="entry name" value="SF2_C_RHA"/>
    <property type="match status" value="1"/>
</dbReference>
<evidence type="ECO:0000313" key="9">
    <source>
        <dbReference type="Proteomes" id="UP000254512"/>
    </source>
</evidence>
<dbReference type="InterPro" id="IPR056329">
    <property type="entry name" value="CON_HrpB"/>
</dbReference>
<keyword evidence="1" id="KW-0547">Nucleotide-binding</keyword>
<feature type="region of interest" description="Disordered" evidence="5">
    <location>
        <begin position="817"/>
        <end position="843"/>
    </location>
</feature>
<dbReference type="PANTHER" id="PTHR43519:SF1">
    <property type="entry name" value="ATP-DEPENDENT RNA HELICASE HRPB"/>
    <property type="match status" value="1"/>
</dbReference>
<dbReference type="Pfam" id="PF00270">
    <property type="entry name" value="DEAD"/>
    <property type="match status" value="1"/>
</dbReference>
<dbReference type="Proteomes" id="UP000254512">
    <property type="component" value="Unassembled WGS sequence"/>
</dbReference>
<name>A0A377HJY1_GRIHO</name>
<dbReference type="InterPro" id="IPR007502">
    <property type="entry name" value="Helicase-assoc_dom"/>
</dbReference>
<dbReference type="PIRSF" id="PIRSF005496">
    <property type="entry name" value="ATP_hel_hrpB"/>
    <property type="match status" value="1"/>
</dbReference>
<keyword evidence="2" id="KW-0378">Hydrolase</keyword>
<evidence type="ECO:0000256" key="4">
    <source>
        <dbReference type="ARBA" id="ARBA00022840"/>
    </source>
</evidence>
<dbReference type="PROSITE" id="PS51194">
    <property type="entry name" value="HELICASE_CTER"/>
    <property type="match status" value="1"/>
</dbReference>
<protein>
    <submittedName>
        <fullName evidence="8">ATP-dependent RNA helicase HrpB</fullName>
    </submittedName>
</protein>
<dbReference type="InterPro" id="IPR011545">
    <property type="entry name" value="DEAD/DEAH_box_helicase_dom"/>
</dbReference>